<comment type="caution">
    <text evidence="1">The sequence shown here is derived from an EMBL/GenBank/DDBJ whole genome shotgun (WGS) entry which is preliminary data.</text>
</comment>
<dbReference type="InParanoid" id="A0A2P5HY59"/>
<dbReference type="STRING" id="158607.A0A2P5HY59"/>
<protein>
    <submittedName>
        <fullName evidence="1">Uncharacterized protein</fullName>
    </submittedName>
</protein>
<reference evidence="1" key="1">
    <citation type="submission" date="2017-09" db="EMBL/GenBank/DDBJ databases">
        <title>Polyketide synthases of a Diaporthe helianthi virulent isolate.</title>
        <authorList>
            <person name="Baroncelli R."/>
        </authorList>
    </citation>
    <scope>NUCLEOTIDE SEQUENCE [LARGE SCALE GENOMIC DNA]</scope>
    <source>
        <strain evidence="1">7/96</strain>
    </source>
</reference>
<dbReference type="AlphaFoldDB" id="A0A2P5HY59"/>
<accession>A0A2P5HY59</accession>
<dbReference type="EMBL" id="MAVT02000519">
    <property type="protein sequence ID" value="POS75188.1"/>
    <property type="molecule type" value="Genomic_DNA"/>
</dbReference>
<sequence>MTDGLMIIEGNVHQGYDAILKVKQELLSVGGNKTWWHSIRGSTVVDEAADLKTYMADVVTETTSQLANFCFRSFSNASFTLSKGDDGLPILTPHSQALMLFNLTTSTTASEKEGACTHVWA</sequence>
<gene>
    <name evidence="1" type="ORF">DHEL01_v206417</name>
</gene>
<evidence type="ECO:0000313" key="1">
    <source>
        <dbReference type="EMBL" id="POS75188.1"/>
    </source>
</evidence>
<keyword evidence="2" id="KW-1185">Reference proteome</keyword>
<evidence type="ECO:0000313" key="2">
    <source>
        <dbReference type="Proteomes" id="UP000094444"/>
    </source>
</evidence>
<name>A0A2P5HY59_DIAHE</name>
<dbReference type="OrthoDB" id="3497377at2759"/>
<proteinExistence type="predicted"/>
<dbReference type="Proteomes" id="UP000094444">
    <property type="component" value="Unassembled WGS sequence"/>
</dbReference>
<organism evidence="1 2">
    <name type="scientific">Diaporthe helianthi</name>
    <dbReference type="NCBI Taxonomy" id="158607"/>
    <lineage>
        <taxon>Eukaryota</taxon>
        <taxon>Fungi</taxon>
        <taxon>Dikarya</taxon>
        <taxon>Ascomycota</taxon>
        <taxon>Pezizomycotina</taxon>
        <taxon>Sordariomycetes</taxon>
        <taxon>Sordariomycetidae</taxon>
        <taxon>Diaporthales</taxon>
        <taxon>Diaporthaceae</taxon>
        <taxon>Diaporthe</taxon>
    </lineage>
</organism>